<accession>A0A830EXI4</accession>
<reference evidence="1" key="1">
    <citation type="journal article" date="2014" name="Int. J. Syst. Evol. Microbiol.">
        <title>Complete genome sequence of Corynebacterium casei LMG S-19264T (=DSM 44701T), isolated from a smear-ripened cheese.</title>
        <authorList>
            <consortium name="US DOE Joint Genome Institute (JGI-PGF)"/>
            <person name="Walter F."/>
            <person name="Albersmeier A."/>
            <person name="Kalinowski J."/>
            <person name="Ruckert C."/>
        </authorList>
    </citation>
    <scope>NUCLEOTIDE SEQUENCE</scope>
    <source>
        <strain evidence="1">JCM 19018</strain>
    </source>
</reference>
<dbReference type="Proteomes" id="UP000614221">
    <property type="component" value="Unassembled WGS sequence"/>
</dbReference>
<evidence type="ECO:0000313" key="2">
    <source>
        <dbReference type="Proteomes" id="UP000614221"/>
    </source>
</evidence>
<dbReference type="EMBL" id="BMPD01000014">
    <property type="protein sequence ID" value="GGK85172.1"/>
    <property type="molecule type" value="Genomic_DNA"/>
</dbReference>
<reference evidence="1" key="2">
    <citation type="submission" date="2020-09" db="EMBL/GenBank/DDBJ databases">
        <authorList>
            <person name="Sun Q."/>
            <person name="Ohkuma M."/>
        </authorList>
    </citation>
    <scope>NUCLEOTIDE SEQUENCE</scope>
    <source>
        <strain evidence="1">JCM 19018</strain>
    </source>
</reference>
<evidence type="ECO:0000313" key="1">
    <source>
        <dbReference type="EMBL" id="GGK85172.1"/>
    </source>
</evidence>
<proteinExistence type="predicted"/>
<sequence>MYRRYTLLAITVIALVFGPVSVATGSVTNAGQGKSSTGSTLDTGQIRFVTSSVEIINLTTEESERHDGLRRGGWIENKTVAVNETVFLNGLTNLRPDDHAITVDVLNSEFERVAVATTDQWGTDGVWRVELNTTGFEPGTYTIEATAADTTDRIELRVIEPTPQRIINETETPIQTTTEIESNGVQNAETDITPILLTSVTEEQATVENSEPSTEATGTGFDVGTVVLALMLILLWSRNS</sequence>
<organism evidence="1 2">
    <name type="scientific">Haloarcula sebkhae</name>
    <dbReference type="NCBI Taxonomy" id="932660"/>
    <lineage>
        <taxon>Archaea</taxon>
        <taxon>Methanobacteriati</taxon>
        <taxon>Methanobacteriota</taxon>
        <taxon>Stenosarchaea group</taxon>
        <taxon>Halobacteria</taxon>
        <taxon>Halobacteriales</taxon>
        <taxon>Haloarculaceae</taxon>
        <taxon>Haloarcula</taxon>
    </lineage>
</organism>
<comment type="caution">
    <text evidence="1">The sequence shown here is derived from an EMBL/GenBank/DDBJ whole genome shotgun (WGS) entry which is preliminary data.</text>
</comment>
<protein>
    <submittedName>
        <fullName evidence="1">Uncharacterized protein</fullName>
    </submittedName>
</protein>
<dbReference type="RefSeq" id="WP_004592186.1">
    <property type="nucleotide sequence ID" value="NZ_BMPD01000014.1"/>
</dbReference>
<dbReference type="AlphaFoldDB" id="A0A830EXI4"/>
<name>A0A830EXI4_9EURY</name>
<dbReference type="OrthoDB" id="242828at2157"/>
<gene>
    <name evidence="1" type="ORF">GCM10009067_41630</name>
</gene>